<sequence>MLNTVRSIRTQSPTLFSSPQFLYQIRRNTSGLSFKQPPASATGNNHKDMDQQQQTNKRNTKTGLDDGYMGFLDFDYAFFGFFVVGWGRDVTSHSFGEGYATRSDEEGFGGIYGGNDPLSSQEKTPSKIIHESHPEYDKTQGSEVAEKEKGRHQKTVES</sequence>
<organism evidence="2 3">
    <name type="scientific">Rhododendron griersonianum</name>
    <dbReference type="NCBI Taxonomy" id="479676"/>
    <lineage>
        <taxon>Eukaryota</taxon>
        <taxon>Viridiplantae</taxon>
        <taxon>Streptophyta</taxon>
        <taxon>Embryophyta</taxon>
        <taxon>Tracheophyta</taxon>
        <taxon>Spermatophyta</taxon>
        <taxon>Magnoliopsida</taxon>
        <taxon>eudicotyledons</taxon>
        <taxon>Gunneridae</taxon>
        <taxon>Pentapetalae</taxon>
        <taxon>asterids</taxon>
        <taxon>Ericales</taxon>
        <taxon>Ericaceae</taxon>
        <taxon>Ericoideae</taxon>
        <taxon>Rhodoreae</taxon>
        <taxon>Rhododendron</taxon>
    </lineage>
</organism>
<dbReference type="Proteomes" id="UP000823749">
    <property type="component" value="Chromosome 8"/>
</dbReference>
<protein>
    <recommendedName>
        <fullName evidence="4">Late embryogenesis abundant protein</fullName>
    </recommendedName>
</protein>
<feature type="region of interest" description="Disordered" evidence="1">
    <location>
        <begin position="33"/>
        <end position="61"/>
    </location>
</feature>
<gene>
    <name evidence="2" type="ORF">RHGRI_023572</name>
</gene>
<feature type="compositionally biased region" description="Polar residues" evidence="1">
    <location>
        <begin position="33"/>
        <end position="44"/>
    </location>
</feature>
<keyword evidence="3" id="KW-1185">Reference proteome</keyword>
<evidence type="ECO:0008006" key="4">
    <source>
        <dbReference type="Google" id="ProtNLM"/>
    </source>
</evidence>
<comment type="caution">
    <text evidence="2">The sequence shown here is derived from an EMBL/GenBank/DDBJ whole genome shotgun (WGS) entry which is preliminary data.</text>
</comment>
<name>A0AAV6J7V2_9ERIC</name>
<reference evidence="2" key="1">
    <citation type="submission" date="2020-08" db="EMBL/GenBank/DDBJ databases">
        <title>Plant Genome Project.</title>
        <authorList>
            <person name="Zhang R.-G."/>
        </authorList>
    </citation>
    <scope>NUCLEOTIDE SEQUENCE</scope>
    <source>
        <strain evidence="2">WSP0</strain>
        <tissue evidence="2">Leaf</tissue>
    </source>
</reference>
<dbReference type="EMBL" id="JACTNZ010000008">
    <property type="protein sequence ID" value="KAG5535847.1"/>
    <property type="molecule type" value="Genomic_DNA"/>
</dbReference>
<evidence type="ECO:0000256" key="1">
    <source>
        <dbReference type="SAM" id="MobiDB-lite"/>
    </source>
</evidence>
<dbReference type="PANTHER" id="PTHR36410">
    <property type="entry name" value="EXPRESSED PROTEIN"/>
    <property type="match status" value="1"/>
</dbReference>
<accession>A0AAV6J7V2</accession>
<dbReference type="PANTHER" id="PTHR36410:SF1">
    <property type="entry name" value="EXPRESSED PROTEIN"/>
    <property type="match status" value="1"/>
</dbReference>
<evidence type="ECO:0000313" key="2">
    <source>
        <dbReference type="EMBL" id="KAG5535847.1"/>
    </source>
</evidence>
<evidence type="ECO:0000313" key="3">
    <source>
        <dbReference type="Proteomes" id="UP000823749"/>
    </source>
</evidence>
<dbReference type="AlphaFoldDB" id="A0AAV6J7V2"/>
<feature type="compositionally biased region" description="Basic and acidic residues" evidence="1">
    <location>
        <begin position="124"/>
        <end position="158"/>
    </location>
</feature>
<proteinExistence type="predicted"/>
<feature type="region of interest" description="Disordered" evidence="1">
    <location>
        <begin position="95"/>
        <end position="158"/>
    </location>
</feature>